<gene>
    <name evidence="10" type="ORF">B0I35DRAFT_352922</name>
</gene>
<dbReference type="GO" id="GO:0005524">
    <property type="term" value="F:ATP binding"/>
    <property type="evidence" value="ECO:0007669"/>
    <property type="project" value="UniProtKB-KW"/>
</dbReference>
<dbReference type="PANTHER" id="PTHR23077">
    <property type="entry name" value="AAA-FAMILY ATPASE"/>
    <property type="match status" value="1"/>
</dbReference>
<evidence type="ECO:0000256" key="5">
    <source>
        <dbReference type="ARBA" id="ARBA00032509"/>
    </source>
</evidence>
<dbReference type="SUPFAM" id="SSF52540">
    <property type="entry name" value="P-loop containing nucleoside triphosphate hydrolases"/>
    <property type="match status" value="2"/>
</dbReference>
<evidence type="ECO:0000313" key="10">
    <source>
        <dbReference type="EMBL" id="KAH7320256.1"/>
    </source>
</evidence>
<feature type="compositionally biased region" description="Low complexity" evidence="8">
    <location>
        <begin position="132"/>
        <end position="149"/>
    </location>
</feature>
<feature type="region of interest" description="Disordered" evidence="8">
    <location>
        <begin position="99"/>
        <end position="168"/>
    </location>
</feature>
<dbReference type="InterPro" id="IPR050168">
    <property type="entry name" value="AAA_ATPase_domain"/>
</dbReference>
<reference evidence="10" key="1">
    <citation type="journal article" date="2021" name="Nat. Commun.">
        <title>Genetic determinants of endophytism in the Arabidopsis root mycobiome.</title>
        <authorList>
            <person name="Mesny F."/>
            <person name="Miyauchi S."/>
            <person name="Thiergart T."/>
            <person name="Pickel B."/>
            <person name="Atanasova L."/>
            <person name="Karlsson M."/>
            <person name="Huettel B."/>
            <person name="Barry K.W."/>
            <person name="Haridas S."/>
            <person name="Chen C."/>
            <person name="Bauer D."/>
            <person name="Andreopoulos W."/>
            <person name="Pangilinan J."/>
            <person name="LaButti K."/>
            <person name="Riley R."/>
            <person name="Lipzen A."/>
            <person name="Clum A."/>
            <person name="Drula E."/>
            <person name="Henrissat B."/>
            <person name="Kohler A."/>
            <person name="Grigoriev I.V."/>
            <person name="Martin F.M."/>
            <person name="Hacquard S."/>
        </authorList>
    </citation>
    <scope>NUCLEOTIDE SEQUENCE</scope>
    <source>
        <strain evidence="10">MPI-CAGE-CH-0235</strain>
    </source>
</reference>
<evidence type="ECO:0000313" key="11">
    <source>
        <dbReference type="Proteomes" id="UP000813444"/>
    </source>
</evidence>
<organism evidence="10 11">
    <name type="scientific">Stachybotrys elegans</name>
    <dbReference type="NCBI Taxonomy" id="80388"/>
    <lineage>
        <taxon>Eukaryota</taxon>
        <taxon>Fungi</taxon>
        <taxon>Dikarya</taxon>
        <taxon>Ascomycota</taxon>
        <taxon>Pezizomycotina</taxon>
        <taxon>Sordariomycetes</taxon>
        <taxon>Hypocreomycetidae</taxon>
        <taxon>Hypocreales</taxon>
        <taxon>Stachybotryaceae</taxon>
        <taxon>Stachybotrys</taxon>
    </lineage>
</organism>
<dbReference type="AlphaFoldDB" id="A0A8K0WS65"/>
<evidence type="ECO:0000256" key="2">
    <source>
        <dbReference type="ARBA" id="ARBA00022593"/>
    </source>
</evidence>
<keyword evidence="11" id="KW-1185">Reference proteome</keyword>
<evidence type="ECO:0000256" key="6">
    <source>
        <dbReference type="ARBA" id="ARBA00034532"/>
    </source>
</evidence>
<keyword evidence="4" id="KW-0067">ATP-binding</keyword>
<name>A0A8K0WS65_9HYPO</name>
<evidence type="ECO:0000256" key="8">
    <source>
        <dbReference type="SAM" id="MobiDB-lite"/>
    </source>
</evidence>
<dbReference type="OrthoDB" id="27435at2759"/>
<feature type="compositionally biased region" description="Basic and acidic residues" evidence="8">
    <location>
        <begin position="151"/>
        <end position="160"/>
    </location>
</feature>
<dbReference type="GO" id="GO:0003723">
    <property type="term" value="F:RNA binding"/>
    <property type="evidence" value="ECO:0007669"/>
    <property type="project" value="TreeGrafter"/>
</dbReference>
<evidence type="ECO:0000256" key="3">
    <source>
        <dbReference type="ARBA" id="ARBA00022741"/>
    </source>
</evidence>
<dbReference type="Proteomes" id="UP000813444">
    <property type="component" value="Unassembled WGS sequence"/>
</dbReference>
<evidence type="ECO:0000256" key="7">
    <source>
        <dbReference type="ARBA" id="ARBA00048778"/>
    </source>
</evidence>
<dbReference type="Pfam" id="PF00004">
    <property type="entry name" value="AAA"/>
    <property type="match status" value="2"/>
</dbReference>
<dbReference type="InterPro" id="IPR003959">
    <property type="entry name" value="ATPase_AAA_core"/>
</dbReference>
<keyword evidence="2" id="KW-0962">Peroxisome biogenesis</keyword>
<evidence type="ECO:0000256" key="4">
    <source>
        <dbReference type="ARBA" id="ARBA00022840"/>
    </source>
</evidence>
<dbReference type="GO" id="GO:0007031">
    <property type="term" value="P:peroxisome organization"/>
    <property type="evidence" value="ECO:0007669"/>
    <property type="project" value="UniProtKB-KW"/>
</dbReference>
<comment type="similarity">
    <text evidence="1">Belongs to the AAA ATPase family.</text>
</comment>
<dbReference type="PANTHER" id="PTHR23077:SF171">
    <property type="entry name" value="NUCLEAR VALOSIN-CONTAINING PROTEIN-LIKE"/>
    <property type="match status" value="1"/>
</dbReference>
<evidence type="ECO:0000256" key="1">
    <source>
        <dbReference type="ARBA" id="ARBA00006914"/>
    </source>
</evidence>
<sequence length="746" mass="83988">MQRTLQGLDRDVYQILKKLEVSVNDNKPFSQVTVVYDAIKRSNSSLARFKKRPLEDSIERVLQFRKEELGDSDDSEAEIERLESKSIPEDDRFLLNRQMTKHWHQDTQKSKKRRLHDEAAEDHSSSDSRTIAPATPQTPAAPAVQMQPVSDKTEKDDKTTQKKTLKLSRFHVEQPTERLTLGGMDENYREVLKSTKYCLKYPGIYAKTNWHRLTGIVLSGPAGMGQAELIRSLAAELEVPLVSITGCFDDPERMEKNLMEAFDEAMRLAPSIVLIEELDWYMSRPGSQAYTEHHRRAVVQLRRQMQRIRQELPKDLHVIAMATTSNIADVEPAALREGVFEQTLQMRLPGVKERQRTLELLMQDRSVAKDVDFAKLAKAMHGYVHTDMVQAMHLGEELALERIMQKMTDADIPMADEDAAEGDAQSSALATWYQDATITAEDFEVAIKRFTPSLRQEGFTELPNVTWDQVGAMAKVRKELQLSITLPIRDPDLYRRAGLRASAGVLLWGPPGCGKTLVAQAVANEAQASFILINGPELLNKYVGESERAVRSVFQRARASAPTILFFDEMDSLVPRRDNTSTEAGARVVNSLLAELDGAHDRTGVYVIGTTNRPDMIDAAMLRPGRLSTRLFVDLPTPDERVDILKAIYRTSMSAAANSPYTLPEEDVARLDRVGRDVRCNDFSGADLKGLHDNAAKISLNKWLSGEKTALEVIDDDDWDRALATTRRSVSNPETYRKLADKLGRE</sequence>
<dbReference type="GO" id="GO:0042254">
    <property type="term" value="P:ribosome biogenesis"/>
    <property type="evidence" value="ECO:0007669"/>
    <property type="project" value="TreeGrafter"/>
</dbReference>
<feature type="domain" description="AAA+ ATPase" evidence="9">
    <location>
        <begin position="212"/>
        <end position="350"/>
    </location>
</feature>
<dbReference type="SMART" id="SM00382">
    <property type="entry name" value="AAA"/>
    <property type="match status" value="2"/>
</dbReference>
<dbReference type="GO" id="GO:0005634">
    <property type="term" value="C:nucleus"/>
    <property type="evidence" value="ECO:0007669"/>
    <property type="project" value="TreeGrafter"/>
</dbReference>
<comment type="caution">
    <text evidence="10">The sequence shown here is derived from an EMBL/GenBank/DDBJ whole genome shotgun (WGS) entry which is preliminary data.</text>
</comment>
<keyword evidence="3" id="KW-0547">Nucleotide-binding</keyword>
<dbReference type="InterPro" id="IPR027417">
    <property type="entry name" value="P-loop_NTPase"/>
</dbReference>
<dbReference type="FunFam" id="3.40.50.300:FF:000149">
    <property type="entry name" value="Nuclear valosin-containing protein-like"/>
    <property type="match status" value="1"/>
</dbReference>
<feature type="domain" description="AAA+ ATPase" evidence="9">
    <location>
        <begin position="501"/>
        <end position="637"/>
    </location>
</feature>
<dbReference type="GO" id="GO:0016887">
    <property type="term" value="F:ATP hydrolysis activity"/>
    <property type="evidence" value="ECO:0007669"/>
    <property type="project" value="InterPro"/>
</dbReference>
<accession>A0A8K0WS65</accession>
<comment type="catalytic activity">
    <reaction evidence="7">
        <text>ATP + H2O = ADP + phosphate + H(+)</text>
        <dbReference type="Rhea" id="RHEA:13065"/>
        <dbReference type="ChEBI" id="CHEBI:15377"/>
        <dbReference type="ChEBI" id="CHEBI:15378"/>
        <dbReference type="ChEBI" id="CHEBI:30616"/>
        <dbReference type="ChEBI" id="CHEBI:43474"/>
        <dbReference type="ChEBI" id="CHEBI:456216"/>
    </reaction>
    <physiologicalReaction direction="left-to-right" evidence="7">
        <dbReference type="Rhea" id="RHEA:13066"/>
    </physiologicalReaction>
</comment>
<evidence type="ECO:0000259" key="9">
    <source>
        <dbReference type="SMART" id="SM00382"/>
    </source>
</evidence>
<dbReference type="InterPro" id="IPR003593">
    <property type="entry name" value="AAA+_ATPase"/>
</dbReference>
<dbReference type="Gene3D" id="3.40.50.300">
    <property type="entry name" value="P-loop containing nucleotide triphosphate hydrolases"/>
    <property type="match status" value="2"/>
</dbReference>
<dbReference type="GO" id="GO:1990275">
    <property type="term" value="F:preribosome binding"/>
    <property type="evidence" value="ECO:0007669"/>
    <property type="project" value="TreeGrafter"/>
</dbReference>
<feature type="compositionally biased region" description="Basic and acidic residues" evidence="8">
    <location>
        <begin position="103"/>
        <end position="126"/>
    </location>
</feature>
<dbReference type="EMBL" id="JAGPNK010000006">
    <property type="protein sequence ID" value="KAH7320256.1"/>
    <property type="molecule type" value="Genomic_DNA"/>
</dbReference>
<dbReference type="Gene3D" id="1.10.8.60">
    <property type="match status" value="2"/>
</dbReference>
<keyword evidence="10" id="KW-0378">Hydrolase</keyword>
<proteinExistence type="inferred from homology"/>
<protein>
    <recommendedName>
        <fullName evidence="6">Peroxisomal ATPase PEX1</fullName>
    </recommendedName>
    <alternativeName>
        <fullName evidence="5">Peroxin-1</fullName>
    </alternativeName>
</protein>